<accession>A0A7Y3ZZW6</accession>
<dbReference type="EMBL" id="VTXC01000033">
    <property type="protein sequence ID" value="NOH72167.1"/>
    <property type="molecule type" value="Genomic_DNA"/>
</dbReference>
<dbReference type="Proteomes" id="UP000565719">
    <property type="component" value="Unassembled WGS sequence"/>
</dbReference>
<dbReference type="Gene3D" id="3.40.1410.10">
    <property type="entry name" value="Chorismate lyase-like"/>
    <property type="match status" value="1"/>
</dbReference>
<comment type="caution">
    <text evidence="5">The sequence shown here is derived from an EMBL/GenBank/DDBJ whole genome shotgun (WGS) entry which is preliminary data.</text>
</comment>
<gene>
    <name evidence="4" type="primary">ubiC</name>
    <name evidence="5" type="ORF">F0225_12575</name>
</gene>
<evidence type="ECO:0000313" key="6">
    <source>
        <dbReference type="Proteomes" id="UP000565719"/>
    </source>
</evidence>
<dbReference type="InterPro" id="IPR007440">
    <property type="entry name" value="Chorismate--pyruvate_lyase"/>
</dbReference>
<dbReference type="AlphaFoldDB" id="A0A7Y3ZZW6"/>
<dbReference type="GO" id="GO:0006744">
    <property type="term" value="P:ubiquinone biosynthetic process"/>
    <property type="evidence" value="ECO:0007669"/>
    <property type="project" value="UniProtKB-UniRule"/>
</dbReference>
<dbReference type="PANTHER" id="PTHR38683">
    <property type="entry name" value="CHORISMATE PYRUVATE-LYASE"/>
    <property type="match status" value="1"/>
</dbReference>
<organism evidence="5 6">
    <name type="scientific">Vibrio pectenicida</name>
    <dbReference type="NCBI Taxonomy" id="62763"/>
    <lineage>
        <taxon>Bacteria</taxon>
        <taxon>Pseudomonadati</taxon>
        <taxon>Pseudomonadota</taxon>
        <taxon>Gammaproteobacteria</taxon>
        <taxon>Vibrionales</taxon>
        <taxon>Vibrionaceae</taxon>
        <taxon>Vibrio</taxon>
    </lineage>
</organism>
<dbReference type="Pfam" id="PF04345">
    <property type="entry name" value="Chor_lyase"/>
    <property type="match status" value="1"/>
</dbReference>
<keyword evidence="2 4" id="KW-0831">Ubiquinone biosynthesis</keyword>
<dbReference type="GO" id="GO:0005829">
    <property type="term" value="C:cytosol"/>
    <property type="evidence" value="ECO:0007669"/>
    <property type="project" value="TreeGrafter"/>
</dbReference>
<keyword evidence="3 4" id="KW-0456">Lyase</keyword>
<evidence type="ECO:0000313" key="5">
    <source>
        <dbReference type="EMBL" id="NOH72167.1"/>
    </source>
</evidence>
<comment type="similarity">
    <text evidence="4">Belongs to the UbiC family.</text>
</comment>
<evidence type="ECO:0000256" key="1">
    <source>
        <dbReference type="ARBA" id="ARBA00022490"/>
    </source>
</evidence>
<feature type="binding site" evidence="4">
    <location>
        <position position="165"/>
    </location>
    <ligand>
        <name>substrate</name>
    </ligand>
</feature>
<sequence length="179" mass="20410">MNQSTSLYLSALSQVNWQECDKFSFPTQISKNWLLEQGSLSRLLAQHCQTLSVDLLHNKFVRAEKLNIQEVELLEREPCLLRKVVLKGDSCPWVLGRTLIPQSSMAGQPFNLEHQGETPLGLTIFSANDVKRDALKVGWAITKYGDFLARRSRLWINQKPILVAELFLPSAPIYDEEIK</sequence>
<dbReference type="GO" id="GO:0008813">
    <property type="term" value="F:chorismate lyase activity"/>
    <property type="evidence" value="ECO:0007669"/>
    <property type="project" value="UniProtKB-UniRule"/>
</dbReference>
<protein>
    <recommendedName>
        <fullName evidence="4">Probable chorismate pyruvate-lyase</fullName>
        <shortName evidence="4">CL</shortName>
        <shortName evidence="4">CPL</shortName>
        <ecNumber evidence="4">4.1.3.40</ecNumber>
    </recommendedName>
</protein>
<dbReference type="PANTHER" id="PTHR38683:SF1">
    <property type="entry name" value="CHORISMATE PYRUVATE-LYASE"/>
    <property type="match status" value="1"/>
</dbReference>
<feature type="binding site" evidence="4">
    <location>
        <position position="82"/>
    </location>
    <ligand>
        <name>substrate</name>
    </ligand>
</feature>
<feature type="binding site" evidence="4">
    <location>
        <position position="120"/>
    </location>
    <ligand>
        <name>substrate</name>
    </ligand>
</feature>
<comment type="caution">
    <text evidence="4">Lacks conserved residue(s) required for the propagation of feature annotation.</text>
</comment>
<comment type="function">
    <text evidence="4">Removes the pyruvyl group from chorismate, with concomitant aromatization of the ring, to provide 4-hydroxybenzoate (4HB) for the ubiquinone pathway.</text>
</comment>
<dbReference type="SUPFAM" id="SSF64288">
    <property type="entry name" value="Chorismate lyase-like"/>
    <property type="match status" value="1"/>
</dbReference>
<proteinExistence type="inferred from homology"/>
<dbReference type="GO" id="GO:0042866">
    <property type="term" value="P:pyruvate biosynthetic process"/>
    <property type="evidence" value="ECO:0007669"/>
    <property type="project" value="UniProtKB-UniRule"/>
</dbReference>
<keyword evidence="1 4" id="KW-0963">Cytoplasm</keyword>
<dbReference type="RefSeq" id="WP_171361371.1">
    <property type="nucleotide sequence ID" value="NZ_VTXC01000033.1"/>
</dbReference>
<evidence type="ECO:0000256" key="3">
    <source>
        <dbReference type="ARBA" id="ARBA00023239"/>
    </source>
</evidence>
<dbReference type="HAMAP" id="MF_01632">
    <property type="entry name" value="UbiC"/>
    <property type="match status" value="1"/>
</dbReference>
<dbReference type="EC" id="4.1.3.40" evidence="4"/>
<evidence type="ECO:0000256" key="4">
    <source>
        <dbReference type="HAMAP-Rule" id="MF_01632"/>
    </source>
</evidence>
<comment type="catalytic activity">
    <reaction evidence="4">
        <text>chorismate = 4-hydroxybenzoate + pyruvate</text>
        <dbReference type="Rhea" id="RHEA:16505"/>
        <dbReference type="ChEBI" id="CHEBI:15361"/>
        <dbReference type="ChEBI" id="CHEBI:17879"/>
        <dbReference type="ChEBI" id="CHEBI:29748"/>
        <dbReference type="EC" id="4.1.3.40"/>
    </reaction>
</comment>
<comment type="pathway">
    <text evidence="4">Cofactor biosynthesis; ubiquinone biosynthesis.</text>
</comment>
<dbReference type="UniPathway" id="UPA00232"/>
<dbReference type="InterPro" id="IPR028978">
    <property type="entry name" value="Chorismate_lyase_/UTRA_dom_sf"/>
</dbReference>
<name>A0A7Y3ZZW6_9VIBR</name>
<evidence type="ECO:0000256" key="2">
    <source>
        <dbReference type="ARBA" id="ARBA00022688"/>
    </source>
</evidence>
<comment type="subcellular location">
    <subcellularLocation>
        <location evidence="4">Cytoplasm</location>
    </subcellularLocation>
</comment>
<keyword evidence="4" id="KW-0670">Pyruvate</keyword>
<reference evidence="5 6" key="1">
    <citation type="submission" date="2019-09" db="EMBL/GenBank/DDBJ databases">
        <title>Draft genome sequencing and comparative genomics of hatchery-associated Vibrios.</title>
        <authorList>
            <person name="Kehlet-Delgado H."/>
            <person name="Mueller R.S."/>
        </authorList>
    </citation>
    <scope>NUCLEOTIDE SEQUENCE [LARGE SCALE GENOMIC DNA]</scope>
    <source>
        <strain evidence="5 6">99-46-Y</strain>
    </source>
</reference>